<dbReference type="GO" id="GO:0004519">
    <property type="term" value="F:endonuclease activity"/>
    <property type="evidence" value="ECO:0007669"/>
    <property type="project" value="UniProtKB-KW"/>
</dbReference>
<dbReference type="InterPro" id="IPR000477">
    <property type="entry name" value="RT_dom"/>
</dbReference>
<dbReference type="GO" id="GO:0015074">
    <property type="term" value="P:DNA integration"/>
    <property type="evidence" value="ECO:0007669"/>
    <property type="project" value="InterPro"/>
</dbReference>
<dbReference type="InterPro" id="IPR001584">
    <property type="entry name" value="Integrase_cat-core"/>
</dbReference>
<dbReference type="Proteomes" id="UP001165289">
    <property type="component" value="Unassembled WGS sequence"/>
</dbReference>
<evidence type="ECO:0000256" key="2">
    <source>
        <dbReference type="ARBA" id="ARBA00022695"/>
    </source>
</evidence>
<dbReference type="Gene3D" id="3.30.420.10">
    <property type="entry name" value="Ribonuclease H-like superfamily/Ribonuclease H"/>
    <property type="match status" value="1"/>
</dbReference>
<keyword evidence="10" id="KW-1185">Reference proteome</keyword>
<evidence type="ECO:0000259" key="8">
    <source>
        <dbReference type="PROSITE" id="PS50994"/>
    </source>
</evidence>
<dbReference type="Gene3D" id="3.30.70.270">
    <property type="match status" value="1"/>
</dbReference>
<dbReference type="PROSITE" id="PS50994">
    <property type="entry name" value="INTEGRASE"/>
    <property type="match status" value="1"/>
</dbReference>
<evidence type="ECO:0000256" key="1">
    <source>
        <dbReference type="ARBA" id="ARBA00022679"/>
    </source>
</evidence>
<keyword evidence="2" id="KW-0548">Nucleotidyltransferase</keyword>
<accession>A0AAV7JSA3</accession>
<dbReference type="GO" id="GO:0003964">
    <property type="term" value="F:RNA-directed DNA polymerase activity"/>
    <property type="evidence" value="ECO:0007669"/>
    <property type="project" value="UniProtKB-KW"/>
</dbReference>
<keyword evidence="1" id="KW-0808">Transferase</keyword>
<evidence type="ECO:0000256" key="3">
    <source>
        <dbReference type="ARBA" id="ARBA00022722"/>
    </source>
</evidence>
<evidence type="ECO:0000313" key="9">
    <source>
        <dbReference type="EMBL" id="KAI6651369.1"/>
    </source>
</evidence>
<dbReference type="Pfam" id="PF00078">
    <property type="entry name" value="RVT_1"/>
    <property type="match status" value="1"/>
</dbReference>
<dbReference type="Pfam" id="PF00665">
    <property type="entry name" value="rve"/>
    <property type="match status" value="1"/>
</dbReference>
<dbReference type="GO" id="GO:0003676">
    <property type="term" value="F:nucleic acid binding"/>
    <property type="evidence" value="ECO:0007669"/>
    <property type="project" value="InterPro"/>
</dbReference>
<dbReference type="EMBL" id="JAKMXF010000305">
    <property type="protein sequence ID" value="KAI6651369.1"/>
    <property type="molecule type" value="Genomic_DNA"/>
</dbReference>
<dbReference type="PANTHER" id="PTHR37984:SF5">
    <property type="entry name" value="PROTEIN NYNRIN-LIKE"/>
    <property type="match status" value="1"/>
</dbReference>
<evidence type="ECO:0000256" key="7">
    <source>
        <dbReference type="SAM" id="MobiDB-lite"/>
    </source>
</evidence>
<dbReference type="SUPFAM" id="SSF56672">
    <property type="entry name" value="DNA/RNA polymerases"/>
    <property type="match status" value="1"/>
</dbReference>
<dbReference type="AlphaFoldDB" id="A0AAV7JSA3"/>
<dbReference type="InterPro" id="IPR041373">
    <property type="entry name" value="RT_RNaseH"/>
</dbReference>
<keyword evidence="3" id="KW-0540">Nuclease</keyword>
<keyword evidence="6" id="KW-0695">RNA-directed DNA polymerase</keyword>
<gene>
    <name evidence="9" type="ORF">LOD99_5336</name>
</gene>
<organism evidence="9 10">
    <name type="scientific">Oopsacas minuta</name>
    <dbReference type="NCBI Taxonomy" id="111878"/>
    <lineage>
        <taxon>Eukaryota</taxon>
        <taxon>Metazoa</taxon>
        <taxon>Porifera</taxon>
        <taxon>Hexactinellida</taxon>
        <taxon>Hexasterophora</taxon>
        <taxon>Lyssacinosida</taxon>
        <taxon>Leucopsacidae</taxon>
        <taxon>Oopsacas</taxon>
    </lineage>
</organism>
<dbReference type="InterPro" id="IPR041588">
    <property type="entry name" value="Integrase_H2C2"/>
</dbReference>
<evidence type="ECO:0000256" key="4">
    <source>
        <dbReference type="ARBA" id="ARBA00022759"/>
    </source>
</evidence>
<feature type="region of interest" description="Disordered" evidence="7">
    <location>
        <begin position="683"/>
        <end position="750"/>
    </location>
</feature>
<dbReference type="InterPro" id="IPR043502">
    <property type="entry name" value="DNA/RNA_pol_sf"/>
</dbReference>
<comment type="caution">
    <text evidence="9">The sequence shown here is derived from an EMBL/GenBank/DDBJ whole genome shotgun (WGS) entry which is preliminary data.</text>
</comment>
<dbReference type="InterPro" id="IPR036397">
    <property type="entry name" value="RNaseH_sf"/>
</dbReference>
<protein>
    <submittedName>
        <fullName evidence="9">Transposon Tf2-9 polyprotein</fullName>
    </submittedName>
</protein>
<dbReference type="Pfam" id="PF17921">
    <property type="entry name" value="Integrase_H2C2"/>
    <property type="match status" value="1"/>
</dbReference>
<name>A0AAV7JSA3_9METZ</name>
<feature type="domain" description="Integrase catalytic" evidence="8">
    <location>
        <begin position="420"/>
        <end position="582"/>
    </location>
</feature>
<dbReference type="GO" id="GO:0016787">
    <property type="term" value="F:hydrolase activity"/>
    <property type="evidence" value="ECO:0007669"/>
    <property type="project" value="UniProtKB-KW"/>
</dbReference>
<dbReference type="Gene3D" id="2.30.30.850">
    <property type="match status" value="1"/>
</dbReference>
<sequence>MKTRACRKKLIADLKSASQNYIESIEKSHATKNEKKIVEQCYRELNNATKKDAYGTPQVQTILDKLLGYSYFSVIDISAAYWCVPVREEDREKTAFNTPRALFEMCVMPLCLVNSQATFQRLMDNTLQGLNRTESYIDDCIIYSRSFKEHLKELRAVFQRLQSAKLHVKLRKCQFFREEHNAKNYCAGQLEAWALVAACRKWHTYLRATGAVELITDHCPLKWLRCQKDPRRTFARWLLELEEYSYQITHRKGKDNNLPDYLSRARTTSISPEVQDDSGFEDKIFTLSDDTTELDSTKLDLTKLQGEDATISDAVEQLKETGNVSSGRLQEISGSLAILNGMLLYRERAVVPLGARRTVLGLIHGAGHFGQKRTLQILRRSYFWFGMAKDARDWCRSCLVCQKAKAPNQARVPIQEFKMDGIGPGDLVAMDIGTLPWADQKFRYFLCIVDIFTRYMELISLQDQSAASLVREFQCGWIFRGHGVPKGLLTDQAHNIDGVEIRALCERLGSEKRYSSPYHPQGDGLVERSIGLAKQVARCLTLDRKLPKESWPEILPEVSFYCNKGEDSSTKFSPQRLMTGRQPTSPIDAMISRKDLNQTLSHTVHIEELEGISAELEKLARENDLQGDLILERNETRKDSLDPKFIGPYTVLDSKGTNVKVRKGNRHRWIHAGRCKLFEDSHSIPLTSGPSEPGEVVRPPLGEVDAPTIGTYNEQQQEEAVGVNVDPGTETQDLSGEGEEVGPARRYPLRSRKQKEYPGFVLSTEILPSQALISI</sequence>
<evidence type="ECO:0000256" key="5">
    <source>
        <dbReference type="ARBA" id="ARBA00022801"/>
    </source>
</evidence>
<dbReference type="CDD" id="cd01647">
    <property type="entry name" value="RT_LTR"/>
    <property type="match status" value="1"/>
</dbReference>
<keyword evidence="4" id="KW-0255">Endonuclease</keyword>
<dbReference type="Pfam" id="PF17917">
    <property type="entry name" value="RT_RNaseH"/>
    <property type="match status" value="1"/>
</dbReference>
<dbReference type="InterPro" id="IPR012337">
    <property type="entry name" value="RNaseH-like_sf"/>
</dbReference>
<evidence type="ECO:0000313" key="10">
    <source>
        <dbReference type="Proteomes" id="UP001165289"/>
    </source>
</evidence>
<keyword evidence="5" id="KW-0378">Hydrolase</keyword>
<reference evidence="9 10" key="1">
    <citation type="journal article" date="2023" name="BMC Biol.">
        <title>The compact genome of the sponge Oopsacas minuta (Hexactinellida) is lacking key metazoan core genes.</title>
        <authorList>
            <person name="Santini S."/>
            <person name="Schenkelaars Q."/>
            <person name="Jourda C."/>
            <person name="Duchesne M."/>
            <person name="Belahbib H."/>
            <person name="Rocher C."/>
            <person name="Selva M."/>
            <person name="Riesgo A."/>
            <person name="Vervoort M."/>
            <person name="Leys S.P."/>
            <person name="Kodjabachian L."/>
            <person name="Le Bivic A."/>
            <person name="Borchiellini C."/>
            <person name="Claverie J.M."/>
            <person name="Renard E."/>
        </authorList>
    </citation>
    <scope>NUCLEOTIDE SEQUENCE [LARGE SCALE GENOMIC DNA]</scope>
    <source>
        <strain evidence="9">SPO-2</strain>
    </source>
</reference>
<dbReference type="CDD" id="cd09274">
    <property type="entry name" value="RNase_HI_RT_Ty3"/>
    <property type="match status" value="1"/>
</dbReference>
<evidence type="ECO:0000256" key="6">
    <source>
        <dbReference type="ARBA" id="ARBA00022918"/>
    </source>
</evidence>
<dbReference type="InterPro" id="IPR050951">
    <property type="entry name" value="Retrovirus_Pol_polyprotein"/>
</dbReference>
<dbReference type="PANTHER" id="PTHR37984">
    <property type="entry name" value="PROTEIN CBG26694"/>
    <property type="match status" value="1"/>
</dbReference>
<dbReference type="Gene3D" id="1.10.340.70">
    <property type="match status" value="1"/>
</dbReference>
<dbReference type="InterPro" id="IPR043128">
    <property type="entry name" value="Rev_trsase/Diguanyl_cyclase"/>
</dbReference>
<proteinExistence type="predicted"/>
<dbReference type="FunFam" id="1.10.340.70:FF:000001">
    <property type="entry name" value="Retrovirus-related Pol polyprotein from transposon gypsy-like Protein"/>
    <property type="match status" value="1"/>
</dbReference>
<dbReference type="SUPFAM" id="SSF53098">
    <property type="entry name" value="Ribonuclease H-like"/>
    <property type="match status" value="1"/>
</dbReference>